<evidence type="ECO:0000256" key="15">
    <source>
        <dbReference type="ARBA" id="ARBA00031446"/>
    </source>
</evidence>
<reference evidence="18 19" key="1">
    <citation type="submission" date="2017-09" db="EMBL/GenBank/DDBJ databases">
        <title>Depth-based differentiation of microbial function through sediment-hosted aquifers and enrichment of novel symbionts in the deep terrestrial subsurface.</title>
        <authorList>
            <person name="Probst A.J."/>
            <person name="Ladd B."/>
            <person name="Jarett J.K."/>
            <person name="Geller-Mcgrath D.E."/>
            <person name="Sieber C.M."/>
            <person name="Emerson J.B."/>
            <person name="Anantharaman K."/>
            <person name="Thomas B.C."/>
            <person name="Malmstrom R."/>
            <person name="Stieglmeier M."/>
            <person name="Klingl A."/>
            <person name="Woyke T."/>
            <person name="Ryan C.M."/>
            <person name="Banfield J.F."/>
        </authorList>
    </citation>
    <scope>NUCLEOTIDE SEQUENCE [LARGE SCALE GENOMIC DNA]</scope>
    <source>
        <strain evidence="18">CG23_combo_of_CG06-09_8_20_14_all_49_15</strain>
    </source>
</reference>
<comment type="function">
    <text evidence="1 17">Catalyzes the conversion of epoxyqueuosine (oQ) to queuosine (Q), which is a hypermodified base found in the wobble positions of tRNA(Asp), tRNA(Asn), tRNA(His) and tRNA(Tyr).</text>
</comment>
<accession>A0A2G9ZKT7</accession>
<evidence type="ECO:0000256" key="6">
    <source>
        <dbReference type="ARBA" id="ARBA00022485"/>
    </source>
</evidence>
<evidence type="ECO:0000256" key="14">
    <source>
        <dbReference type="ARBA" id="ARBA00023284"/>
    </source>
</evidence>
<dbReference type="InterPro" id="IPR003828">
    <property type="entry name" value="QueH"/>
</dbReference>
<evidence type="ECO:0000256" key="3">
    <source>
        <dbReference type="ARBA" id="ARBA00008207"/>
    </source>
</evidence>
<organism evidence="18 19">
    <name type="scientific">Candidatus Falkowbacteria bacterium CG23_combo_of_CG06-09_8_20_14_all_49_15</name>
    <dbReference type="NCBI Taxonomy" id="1974572"/>
    <lineage>
        <taxon>Bacteria</taxon>
        <taxon>Candidatus Falkowiibacteriota</taxon>
    </lineage>
</organism>
<feature type="binding site" evidence="17">
    <location>
        <position position="94"/>
    </location>
    <ligand>
        <name>[4Fe-4S] cluster</name>
        <dbReference type="ChEBI" id="CHEBI:49883"/>
    </ligand>
</feature>
<evidence type="ECO:0000313" key="19">
    <source>
        <dbReference type="Proteomes" id="UP000230729"/>
    </source>
</evidence>
<proteinExistence type="inferred from homology"/>
<gene>
    <name evidence="17" type="primary">queH</name>
    <name evidence="18" type="ORF">COX22_02530</name>
</gene>
<dbReference type="UniPathway" id="UPA00392"/>
<sequence>MDKEKKLMKNLLFHVCCGVCAAWPLNFLQENYRVTAFFCNPNIYPAEEYARRLAAAQTVSHALGINLILADDWHEDWRQSVRGREQDPERGERCALCFRYRLEKTARLAKEKNFQIFGTTLTIGPQKDSQSILAIGREIGASSNLEFLALDLKKQGGSQKTNRLAKEYNLYRQNYCGCEFSQSRVHSS</sequence>
<evidence type="ECO:0000256" key="4">
    <source>
        <dbReference type="ARBA" id="ARBA00012622"/>
    </source>
</evidence>
<dbReference type="Proteomes" id="UP000230729">
    <property type="component" value="Unassembled WGS sequence"/>
</dbReference>
<dbReference type="GO" id="GO:0046872">
    <property type="term" value="F:metal ion binding"/>
    <property type="evidence" value="ECO:0007669"/>
    <property type="project" value="UniProtKB-KW"/>
</dbReference>
<comment type="pathway">
    <text evidence="2 17">tRNA modification; tRNA-queuosine biosynthesis.</text>
</comment>
<feature type="binding site" evidence="17">
    <location>
        <position position="97"/>
    </location>
    <ligand>
        <name>[4Fe-4S] cluster</name>
        <dbReference type="ChEBI" id="CHEBI:49883"/>
    </ligand>
</feature>
<feature type="binding site" evidence="17">
    <location>
        <position position="17"/>
    </location>
    <ligand>
        <name>[4Fe-4S] cluster</name>
        <dbReference type="ChEBI" id="CHEBI:49883"/>
    </ligand>
</feature>
<evidence type="ECO:0000256" key="2">
    <source>
        <dbReference type="ARBA" id="ARBA00004691"/>
    </source>
</evidence>
<dbReference type="AlphaFoldDB" id="A0A2G9ZKT7"/>
<evidence type="ECO:0000256" key="5">
    <source>
        <dbReference type="ARBA" id="ARBA00016895"/>
    </source>
</evidence>
<dbReference type="GO" id="GO:0051539">
    <property type="term" value="F:4 iron, 4 sulfur cluster binding"/>
    <property type="evidence" value="ECO:0007669"/>
    <property type="project" value="UniProtKB-UniRule"/>
</dbReference>
<evidence type="ECO:0000256" key="1">
    <source>
        <dbReference type="ARBA" id="ARBA00002268"/>
    </source>
</evidence>
<comment type="similarity">
    <text evidence="3 17">Belongs to the QueH family.</text>
</comment>
<keyword evidence="6 17" id="KW-0004">4Fe-4S</keyword>
<dbReference type="Pfam" id="PF02677">
    <property type="entry name" value="QueH"/>
    <property type="match status" value="1"/>
</dbReference>
<dbReference type="HAMAP" id="MF_02089">
    <property type="entry name" value="QueH"/>
    <property type="match status" value="1"/>
</dbReference>
<protein>
    <recommendedName>
        <fullName evidence="5 17">Epoxyqueuosine reductase QueH</fullName>
        <ecNumber evidence="4 17">1.17.99.6</ecNumber>
    </recommendedName>
    <alternativeName>
        <fullName evidence="15 17">Queuosine biosynthesis protein QueH</fullName>
    </alternativeName>
</protein>
<comment type="caution">
    <text evidence="18">The sequence shown here is derived from an EMBL/GenBank/DDBJ whole genome shotgun (WGS) entry which is preliminary data.</text>
</comment>
<name>A0A2G9ZKT7_9BACT</name>
<evidence type="ECO:0000256" key="12">
    <source>
        <dbReference type="ARBA" id="ARBA00023014"/>
    </source>
</evidence>
<evidence type="ECO:0000256" key="16">
    <source>
        <dbReference type="ARBA" id="ARBA00047415"/>
    </source>
</evidence>
<keyword evidence="12 17" id="KW-0411">Iron-sulfur</keyword>
<evidence type="ECO:0000256" key="9">
    <source>
        <dbReference type="ARBA" id="ARBA00022785"/>
    </source>
</evidence>
<dbReference type="PANTHER" id="PTHR36701:SF1">
    <property type="entry name" value="EPOXYQUEUOSINE REDUCTASE QUEH"/>
    <property type="match status" value="1"/>
</dbReference>
<evidence type="ECO:0000256" key="17">
    <source>
        <dbReference type="HAMAP-Rule" id="MF_02089"/>
    </source>
</evidence>
<evidence type="ECO:0000313" key="18">
    <source>
        <dbReference type="EMBL" id="PIP33785.1"/>
    </source>
</evidence>
<keyword evidence="8 17" id="KW-0479">Metal-binding</keyword>
<dbReference type="PANTHER" id="PTHR36701">
    <property type="entry name" value="EPOXYQUEUOSINE REDUCTASE QUEH"/>
    <property type="match status" value="1"/>
</dbReference>
<keyword evidence="11 17" id="KW-0408">Iron</keyword>
<keyword evidence="7 17" id="KW-0819">tRNA processing</keyword>
<dbReference type="SUPFAM" id="SSF52402">
    <property type="entry name" value="Adenine nucleotide alpha hydrolases-like"/>
    <property type="match status" value="1"/>
</dbReference>
<evidence type="ECO:0000256" key="10">
    <source>
        <dbReference type="ARBA" id="ARBA00023002"/>
    </source>
</evidence>
<comment type="catalytic activity">
    <reaction evidence="16 17">
        <text>epoxyqueuosine(34) in tRNA + AH2 = queuosine(34) in tRNA + A + H2O</text>
        <dbReference type="Rhea" id="RHEA:32159"/>
        <dbReference type="Rhea" id="RHEA-COMP:18571"/>
        <dbReference type="Rhea" id="RHEA-COMP:18582"/>
        <dbReference type="ChEBI" id="CHEBI:13193"/>
        <dbReference type="ChEBI" id="CHEBI:15377"/>
        <dbReference type="ChEBI" id="CHEBI:17499"/>
        <dbReference type="ChEBI" id="CHEBI:194431"/>
        <dbReference type="ChEBI" id="CHEBI:194443"/>
        <dbReference type="EC" id="1.17.99.6"/>
    </reaction>
</comment>
<dbReference type="EC" id="1.17.99.6" evidence="4 17"/>
<evidence type="ECO:0000256" key="13">
    <source>
        <dbReference type="ARBA" id="ARBA00023157"/>
    </source>
</evidence>
<dbReference type="EMBL" id="PCSD01000055">
    <property type="protein sequence ID" value="PIP33785.1"/>
    <property type="molecule type" value="Genomic_DNA"/>
</dbReference>
<keyword evidence="13 17" id="KW-1015">Disulfide bond</keyword>
<evidence type="ECO:0000256" key="11">
    <source>
        <dbReference type="ARBA" id="ARBA00023004"/>
    </source>
</evidence>
<dbReference type="GO" id="GO:0052693">
    <property type="term" value="F:epoxyqueuosine reductase activity"/>
    <property type="evidence" value="ECO:0007669"/>
    <property type="project" value="UniProtKB-UniRule"/>
</dbReference>
<feature type="binding site" evidence="17">
    <location>
        <position position="16"/>
    </location>
    <ligand>
        <name>[4Fe-4S] cluster</name>
        <dbReference type="ChEBI" id="CHEBI:49883"/>
    </ligand>
</feature>
<dbReference type="GO" id="GO:0008616">
    <property type="term" value="P:tRNA queuosine(34) biosynthetic process"/>
    <property type="evidence" value="ECO:0007669"/>
    <property type="project" value="UniProtKB-UniRule"/>
</dbReference>
<keyword evidence="9 17" id="KW-0671">Queuosine biosynthesis</keyword>
<keyword evidence="14 17" id="KW-0676">Redox-active center</keyword>
<keyword evidence="10 17" id="KW-0560">Oxidoreductase</keyword>
<evidence type="ECO:0000256" key="8">
    <source>
        <dbReference type="ARBA" id="ARBA00022723"/>
    </source>
</evidence>
<feature type="disulfide bond" description="Redox-active" evidence="17">
    <location>
        <begin position="176"/>
        <end position="178"/>
    </location>
</feature>
<evidence type="ECO:0000256" key="7">
    <source>
        <dbReference type="ARBA" id="ARBA00022694"/>
    </source>
</evidence>